<accession>A0AAJ0U4H9</accession>
<dbReference type="Proteomes" id="UP001296776">
    <property type="component" value="Unassembled WGS sequence"/>
</dbReference>
<dbReference type="RefSeq" id="WP_200346286.1">
    <property type="nucleotide sequence ID" value="NZ_NRSJ01000018.1"/>
</dbReference>
<evidence type="ECO:0000313" key="2">
    <source>
        <dbReference type="Proteomes" id="UP001296776"/>
    </source>
</evidence>
<name>A0AAJ0U4H9_9GAMM</name>
<reference evidence="1" key="2">
    <citation type="journal article" date="2020" name="Microorganisms">
        <title>Osmotic Adaptation and Compatible Solute Biosynthesis of Phototrophic Bacteria as Revealed from Genome Analyses.</title>
        <authorList>
            <person name="Imhoff J.F."/>
            <person name="Rahn T."/>
            <person name="Kunzel S."/>
            <person name="Keller A."/>
            <person name="Neulinger S.C."/>
        </authorList>
    </citation>
    <scope>NUCLEOTIDE SEQUENCE</scope>
    <source>
        <strain evidence="1">DSM 11080</strain>
    </source>
</reference>
<organism evidence="1 2">
    <name type="scientific">Halochromatium glycolicum</name>
    <dbReference type="NCBI Taxonomy" id="85075"/>
    <lineage>
        <taxon>Bacteria</taxon>
        <taxon>Pseudomonadati</taxon>
        <taxon>Pseudomonadota</taxon>
        <taxon>Gammaproteobacteria</taxon>
        <taxon>Chromatiales</taxon>
        <taxon>Chromatiaceae</taxon>
        <taxon>Halochromatium</taxon>
    </lineage>
</organism>
<sequence>MGNIVVTGITFGVFMTEALIHYNMGQAKSRGGFKLTVPPPNELAKIAAVTMTFSIATGLLVKALPKGLQSKI</sequence>
<gene>
    <name evidence="1" type="ORF">CKO40_11110</name>
</gene>
<proteinExistence type="predicted"/>
<comment type="caution">
    <text evidence="1">The sequence shown here is derived from an EMBL/GenBank/DDBJ whole genome shotgun (WGS) entry which is preliminary data.</text>
</comment>
<reference evidence="1" key="1">
    <citation type="submission" date="2017-08" db="EMBL/GenBank/DDBJ databases">
        <authorList>
            <person name="Imhoff J.F."/>
            <person name="Rahn T."/>
            <person name="Kuenzel S."/>
            <person name="Neulinger S.C."/>
        </authorList>
    </citation>
    <scope>NUCLEOTIDE SEQUENCE</scope>
    <source>
        <strain evidence="1">DSM 11080</strain>
    </source>
</reference>
<keyword evidence="2" id="KW-1185">Reference proteome</keyword>
<dbReference type="AlphaFoldDB" id="A0AAJ0U4H9"/>
<evidence type="ECO:0000313" key="1">
    <source>
        <dbReference type="EMBL" id="MBK1705076.1"/>
    </source>
</evidence>
<dbReference type="EMBL" id="NRSJ01000018">
    <property type="protein sequence ID" value="MBK1705076.1"/>
    <property type="molecule type" value="Genomic_DNA"/>
</dbReference>
<protein>
    <submittedName>
        <fullName evidence="1">Uncharacterized protein</fullName>
    </submittedName>
</protein>